<gene>
    <name evidence="3" type="ORF">BG57_05030</name>
    <name evidence="2" type="ORF">GCM10010985_39800</name>
</gene>
<name>A0A069P457_9BURK</name>
<dbReference type="EMBL" id="BMEG01000006">
    <property type="protein sequence ID" value="GGD81338.1"/>
    <property type="molecule type" value="Genomic_DNA"/>
</dbReference>
<keyword evidence="1" id="KW-0812">Transmembrane</keyword>
<dbReference type="AlphaFoldDB" id="A0A069P457"/>
<evidence type="ECO:0008006" key="6">
    <source>
        <dbReference type="Google" id="ProtNLM"/>
    </source>
</evidence>
<evidence type="ECO:0000313" key="5">
    <source>
        <dbReference type="Proteomes" id="UP000597138"/>
    </source>
</evidence>
<evidence type="ECO:0000313" key="4">
    <source>
        <dbReference type="Proteomes" id="UP000027439"/>
    </source>
</evidence>
<keyword evidence="5" id="KW-1185">Reference proteome</keyword>
<keyword evidence="1" id="KW-1133">Transmembrane helix</keyword>
<reference evidence="3 4" key="2">
    <citation type="submission" date="2014-03" db="EMBL/GenBank/DDBJ databases">
        <title>Draft Genome Sequences of Four Burkholderia Strains.</title>
        <authorList>
            <person name="Liu X.Y."/>
            <person name="Li C.X."/>
            <person name="Xu J.H."/>
        </authorList>
    </citation>
    <scope>NUCLEOTIDE SEQUENCE [LARGE SCALE GENOMIC DNA]</scope>
    <source>
        <strain evidence="3 4">R27</strain>
    </source>
</reference>
<reference evidence="2" key="4">
    <citation type="submission" date="2024-05" db="EMBL/GenBank/DDBJ databases">
        <authorList>
            <person name="Sun Q."/>
            <person name="Zhou Y."/>
        </authorList>
    </citation>
    <scope>NUCLEOTIDE SEQUENCE</scope>
    <source>
        <strain evidence="2">CGMCC 1.11013</strain>
    </source>
</reference>
<evidence type="ECO:0000256" key="1">
    <source>
        <dbReference type="SAM" id="Phobius"/>
    </source>
</evidence>
<feature type="transmembrane region" description="Helical" evidence="1">
    <location>
        <begin position="53"/>
        <end position="73"/>
    </location>
</feature>
<dbReference type="EMBL" id="JFHE01000012">
    <property type="protein sequence ID" value="KDR34654.1"/>
    <property type="molecule type" value="Genomic_DNA"/>
</dbReference>
<dbReference type="OrthoDB" id="9133593at2"/>
<organism evidence="3 4">
    <name type="scientific">Caballeronia grimmiae</name>
    <dbReference type="NCBI Taxonomy" id="1071679"/>
    <lineage>
        <taxon>Bacteria</taxon>
        <taxon>Pseudomonadati</taxon>
        <taxon>Pseudomonadota</taxon>
        <taxon>Betaproteobacteria</taxon>
        <taxon>Burkholderiales</taxon>
        <taxon>Burkholderiaceae</taxon>
        <taxon>Caballeronia</taxon>
    </lineage>
</organism>
<dbReference type="PROSITE" id="PS51257">
    <property type="entry name" value="PROKAR_LIPOPROTEIN"/>
    <property type="match status" value="1"/>
</dbReference>
<accession>A0A069P457</accession>
<protein>
    <recommendedName>
        <fullName evidence="6">Lipoprotein</fullName>
    </recommendedName>
</protein>
<dbReference type="Proteomes" id="UP000027439">
    <property type="component" value="Unassembled WGS sequence"/>
</dbReference>
<dbReference type="RefSeq" id="WP_035965434.1">
    <property type="nucleotide sequence ID" value="NZ_BMEG01000006.1"/>
</dbReference>
<feature type="transmembrane region" description="Helical" evidence="1">
    <location>
        <begin position="6"/>
        <end position="32"/>
    </location>
</feature>
<proteinExistence type="predicted"/>
<evidence type="ECO:0000313" key="2">
    <source>
        <dbReference type="EMBL" id="GGD81338.1"/>
    </source>
</evidence>
<keyword evidence="1" id="KW-0472">Membrane</keyword>
<sequence length="74" mass="8720">MKDLAWTLFISVSFVTAIAMLSCTVTTYLDLWQFHGEPRRRDEPLRFRLLRSTWFFYFNACTCLMAVAALLYVT</sequence>
<reference evidence="2" key="1">
    <citation type="journal article" date="2014" name="Int. J. Syst. Evol. Microbiol.">
        <title>Complete genome of a new Firmicutes species belonging to the dominant human colonic microbiota ('Ruminococcus bicirculans') reveals two chromosomes and a selective capacity to utilize plant glucans.</title>
        <authorList>
            <consortium name="NISC Comparative Sequencing Program"/>
            <person name="Wegmann U."/>
            <person name="Louis P."/>
            <person name="Goesmann A."/>
            <person name="Henrissat B."/>
            <person name="Duncan S.H."/>
            <person name="Flint H.J."/>
        </authorList>
    </citation>
    <scope>NUCLEOTIDE SEQUENCE</scope>
    <source>
        <strain evidence="2">CGMCC 1.11013</strain>
    </source>
</reference>
<evidence type="ECO:0000313" key="3">
    <source>
        <dbReference type="EMBL" id="KDR34654.1"/>
    </source>
</evidence>
<reference evidence="5" key="3">
    <citation type="journal article" date="2019" name="Int. J. Syst. Evol. Microbiol.">
        <title>The Global Catalogue of Microorganisms (GCM) 10K type strain sequencing project: providing services to taxonomists for standard genome sequencing and annotation.</title>
        <authorList>
            <consortium name="The Broad Institute Genomics Platform"/>
            <consortium name="The Broad Institute Genome Sequencing Center for Infectious Disease"/>
            <person name="Wu L."/>
            <person name="Ma J."/>
        </authorList>
    </citation>
    <scope>NUCLEOTIDE SEQUENCE [LARGE SCALE GENOMIC DNA]</scope>
    <source>
        <strain evidence="5">CGMCC 1.11013</strain>
    </source>
</reference>
<dbReference type="Proteomes" id="UP000597138">
    <property type="component" value="Unassembled WGS sequence"/>
</dbReference>
<comment type="caution">
    <text evidence="3">The sequence shown here is derived from an EMBL/GenBank/DDBJ whole genome shotgun (WGS) entry which is preliminary data.</text>
</comment>